<accession>S8AR73</accession>
<feature type="chain" id="PRO_5004560852" evidence="1">
    <location>
        <begin position="26"/>
        <end position="579"/>
    </location>
</feature>
<dbReference type="eggNOG" id="ENOG502SXZD">
    <property type="taxonomic scope" value="Eukaryota"/>
</dbReference>
<dbReference type="GO" id="GO:0004867">
    <property type="term" value="F:serine-type endopeptidase inhibitor activity"/>
    <property type="evidence" value="ECO:0007669"/>
    <property type="project" value="InterPro"/>
</dbReference>
<dbReference type="STRING" id="1284197.S8AR73"/>
<keyword evidence="3" id="KW-1185">Reference proteome</keyword>
<dbReference type="Proteomes" id="UP000015100">
    <property type="component" value="Unassembled WGS sequence"/>
</dbReference>
<dbReference type="InterPro" id="IPR031755">
    <property type="entry name" value="Inhibitor_I66"/>
</dbReference>
<dbReference type="OrthoDB" id="3439489at2759"/>
<sequence length="579" mass="62072">MFARSLVEVAAIVLSILSTINPTVGQSSCDCSCTADSCLTALLGSSAYPSQATISDCRSFLWTSSTRADLTVTTRINIVRRITETVSQGSTITTTVVTQTDTATTVIPSGTSRLSAGTLNARKRQLTIPAYAANCQNAAAYSSGCRCIGVSASGTTYFYIPTTTITIESTLTMTDTTTVSSDVIETVLTGSTTTLTARPAEETRFRIQITNDVINGPFRGKFLNRINLSGVFAISVVNEADGVGAWAANVNGNFTSIDRIPWSVSDTGEAQQIYNRVPPAGCSAMSCWVKPDLLIQCDTPDRIYIGAANSSSLLRAYQDSGQIFPLGDTGPLILKAVPVSASETDPPPAVAKSVVIRAANVAANGAFAGQYVGISIETTTGIDYYRAIFVTGQANAKIFLVDPVNGNIKSTTNEPFGINSVTAVEQLYSTMSEGLESGHYIIKSKATGHWVGRHTVEDMSPLPKRVVTVLENEEPPKWEITKHGEGYNMKIGGNHTTSFDRRLWSIILPEPIAQDWKIEAQPQHGNNVYAIMEKNGSNGWVVGGEDANEQIHVQTMIIGPSFPPFFPANELFEIIKTDS</sequence>
<name>S8AR73_DACHA</name>
<comment type="caution">
    <text evidence="2">The sequence shown here is derived from an EMBL/GenBank/DDBJ whole genome shotgun (WGS) entry which is preliminary data.</text>
</comment>
<keyword evidence="1" id="KW-0732">Signal</keyword>
<dbReference type="Pfam" id="PF16850">
    <property type="entry name" value="Inhibitor_I66"/>
    <property type="match status" value="1"/>
</dbReference>
<gene>
    <name evidence="2" type="ORF">H072_2357</name>
</gene>
<dbReference type="CDD" id="cd23428">
    <property type="entry name" value="beta-trefoil_Ricin_SPI"/>
    <property type="match status" value="1"/>
</dbReference>
<organism evidence="2 3">
    <name type="scientific">Dactylellina haptotyla (strain CBS 200.50)</name>
    <name type="common">Nematode-trapping fungus</name>
    <name type="synonym">Monacrosporium haptotylum</name>
    <dbReference type="NCBI Taxonomy" id="1284197"/>
    <lineage>
        <taxon>Eukaryota</taxon>
        <taxon>Fungi</taxon>
        <taxon>Dikarya</taxon>
        <taxon>Ascomycota</taxon>
        <taxon>Pezizomycotina</taxon>
        <taxon>Orbiliomycetes</taxon>
        <taxon>Orbiliales</taxon>
        <taxon>Orbiliaceae</taxon>
        <taxon>Dactylellina</taxon>
    </lineage>
</organism>
<proteinExistence type="predicted"/>
<protein>
    <submittedName>
        <fullName evidence="2">Uncharacterized protein</fullName>
    </submittedName>
</protein>
<evidence type="ECO:0000256" key="1">
    <source>
        <dbReference type="SAM" id="SignalP"/>
    </source>
</evidence>
<dbReference type="EMBL" id="AQGS01000071">
    <property type="protein sequence ID" value="EPS43566.1"/>
    <property type="molecule type" value="Genomic_DNA"/>
</dbReference>
<reference evidence="2 3" key="1">
    <citation type="journal article" date="2013" name="PLoS Genet.">
        <title>Genomic mechanisms accounting for the adaptation to parasitism in nematode-trapping fungi.</title>
        <authorList>
            <person name="Meerupati T."/>
            <person name="Andersson K.M."/>
            <person name="Friman E."/>
            <person name="Kumar D."/>
            <person name="Tunlid A."/>
            <person name="Ahren D."/>
        </authorList>
    </citation>
    <scope>NUCLEOTIDE SEQUENCE [LARGE SCALE GENOMIC DNA]</scope>
    <source>
        <strain evidence="2 3">CBS 200.50</strain>
    </source>
</reference>
<evidence type="ECO:0000313" key="2">
    <source>
        <dbReference type="EMBL" id="EPS43566.1"/>
    </source>
</evidence>
<evidence type="ECO:0000313" key="3">
    <source>
        <dbReference type="Proteomes" id="UP000015100"/>
    </source>
</evidence>
<reference evidence="3" key="2">
    <citation type="submission" date="2013-04" db="EMBL/GenBank/DDBJ databases">
        <title>Genomic mechanisms accounting for the adaptation to parasitism in nematode-trapping fungi.</title>
        <authorList>
            <person name="Ahren D.G."/>
        </authorList>
    </citation>
    <scope>NUCLEOTIDE SEQUENCE [LARGE SCALE GENOMIC DNA]</scope>
    <source>
        <strain evidence="3">CBS 200.50</strain>
    </source>
</reference>
<dbReference type="HOGENOM" id="CLU_470917_0_0_1"/>
<feature type="signal peptide" evidence="1">
    <location>
        <begin position="1"/>
        <end position="25"/>
    </location>
</feature>
<dbReference type="Gene3D" id="2.80.10.50">
    <property type="match status" value="1"/>
</dbReference>
<dbReference type="AlphaFoldDB" id="S8AR73"/>